<organism evidence="9 10">
    <name type="scientific">Paenibacillus glycinis</name>
    <dbReference type="NCBI Taxonomy" id="2697035"/>
    <lineage>
        <taxon>Bacteria</taxon>
        <taxon>Bacillati</taxon>
        <taxon>Bacillota</taxon>
        <taxon>Bacilli</taxon>
        <taxon>Bacillales</taxon>
        <taxon>Paenibacillaceae</taxon>
        <taxon>Paenibacillus</taxon>
    </lineage>
</organism>
<feature type="binding site" evidence="7">
    <location>
        <position position="385"/>
    </location>
    <ligand>
        <name>phosphoenolpyruvate</name>
        <dbReference type="ChEBI" id="CHEBI:58702"/>
    </ligand>
</feature>
<dbReference type="HAMAP" id="MF_00210">
    <property type="entry name" value="EPSP_synth"/>
    <property type="match status" value="1"/>
</dbReference>
<feature type="binding site" evidence="7">
    <location>
        <position position="23"/>
    </location>
    <ligand>
        <name>phosphoenolpyruvate</name>
        <dbReference type="ChEBI" id="CHEBI:58702"/>
    </ligand>
</feature>
<feature type="binding site" evidence="7">
    <location>
        <position position="166"/>
    </location>
    <ligand>
        <name>phosphoenolpyruvate</name>
        <dbReference type="ChEBI" id="CHEBI:58702"/>
    </ligand>
</feature>
<dbReference type="InterPro" id="IPR013792">
    <property type="entry name" value="RNA3'P_cycl/enolpyr_Trfase_a/b"/>
</dbReference>
<evidence type="ECO:0000256" key="5">
    <source>
        <dbReference type="ARBA" id="ARBA00023141"/>
    </source>
</evidence>
<dbReference type="InterPro" id="IPR001986">
    <property type="entry name" value="Enolpyruvate_Tfrase_dom"/>
</dbReference>
<dbReference type="Gene3D" id="3.65.10.10">
    <property type="entry name" value="Enolpyruvate transferase domain"/>
    <property type="match status" value="2"/>
</dbReference>
<name>A0ABW9XX27_9BACL</name>
<feature type="binding site" evidence="7">
    <location>
        <position position="313"/>
    </location>
    <ligand>
        <name>3-phosphoshikimate</name>
        <dbReference type="ChEBI" id="CHEBI:145989"/>
    </ligand>
</feature>
<evidence type="ECO:0000259" key="8">
    <source>
        <dbReference type="Pfam" id="PF00275"/>
    </source>
</evidence>
<feature type="binding site" evidence="7">
    <location>
        <position position="23"/>
    </location>
    <ligand>
        <name>3-phosphoshikimate</name>
        <dbReference type="ChEBI" id="CHEBI:145989"/>
    </ligand>
</feature>
<comment type="similarity">
    <text evidence="2 7">Belongs to the EPSP synthase family.</text>
</comment>
<proteinExistence type="inferred from homology"/>
<evidence type="ECO:0000256" key="1">
    <source>
        <dbReference type="ARBA" id="ARBA00004811"/>
    </source>
</evidence>
<dbReference type="InterPro" id="IPR036968">
    <property type="entry name" value="Enolpyruvate_Tfrase_sf"/>
</dbReference>
<evidence type="ECO:0000256" key="4">
    <source>
        <dbReference type="ARBA" id="ARBA00022679"/>
    </source>
</evidence>
<dbReference type="SUPFAM" id="SSF55205">
    <property type="entry name" value="EPT/RTPC-like"/>
    <property type="match status" value="1"/>
</dbReference>
<dbReference type="Proteomes" id="UP000665561">
    <property type="component" value="Unassembled WGS sequence"/>
</dbReference>
<dbReference type="PIRSF" id="PIRSF000505">
    <property type="entry name" value="EPSPS"/>
    <property type="match status" value="1"/>
</dbReference>
<keyword evidence="7" id="KW-0963">Cytoplasm</keyword>
<comment type="pathway">
    <text evidence="1 7">Metabolic intermediate biosynthesis; chorismate biosynthesis; chorismate from D-erythrose 4-phosphate and phosphoenolpyruvate: step 6/7.</text>
</comment>
<feature type="active site" description="Proton acceptor" evidence="7">
    <location>
        <position position="313"/>
    </location>
</feature>
<dbReference type="EMBL" id="JAAAMV010000026">
    <property type="protein sequence ID" value="NBD27278.1"/>
    <property type="molecule type" value="Genomic_DNA"/>
</dbReference>
<dbReference type="PANTHER" id="PTHR21090">
    <property type="entry name" value="AROM/DEHYDROQUINATE SYNTHASE"/>
    <property type="match status" value="1"/>
</dbReference>
<comment type="function">
    <text evidence="7">Catalyzes the transfer of the enolpyruvyl moiety of phosphoenolpyruvate (PEP) to the 5-hydroxyl of shikimate-3-phosphate (S3P) to produce enolpyruvyl shikimate-3-phosphate and inorganic phosphate.</text>
</comment>
<dbReference type="InterPro" id="IPR006264">
    <property type="entry name" value="EPSP_synthase"/>
</dbReference>
<comment type="catalytic activity">
    <reaction evidence="6">
        <text>3-phosphoshikimate + phosphoenolpyruvate = 5-O-(1-carboxyvinyl)-3-phosphoshikimate + phosphate</text>
        <dbReference type="Rhea" id="RHEA:21256"/>
        <dbReference type="ChEBI" id="CHEBI:43474"/>
        <dbReference type="ChEBI" id="CHEBI:57701"/>
        <dbReference type="ChEBI" id="CHEBI:58702"/>
        <dbReference type="ChEBI" id="CHEBI:145989"/>
        <dbReference type="EC" id="2.5.1.19"/>
    </reaction>
    <physiologicalReaction direction="left-to-right" evidence="6">
        <dbReference type="Rhea" id="RHEA:21257"/>
    </physiologicalReaction>
</comment>
<feature type="binding site" evidence="7">
    <location>
        <position position="344"/>
    </location>
    <ligand>
        <name>phosphoenolpyruvate</name>
        <dbReference type="ChEBI" id="CHEBI:58702"/>
    </ligand>
</feature>
<feature type="domain" description="Enolpyruvate transferase" evidence="8">
    <location>
        <begin position="12"/>
        <end position="421"/>
    </location>
</feature>
<feature type="binding site" evidence="7">
    <location>
        <position position="340"/>
    </location>
    <ligand>
        <name>3-phosphoshikimate</name>
        <dbReference type="ChEBI" id="CHEBI:145989"/>
    </ligand>
</feature>
<keyword evidence="10" id="KW-1185">Reference proteome</keyword>
<protein>
    <recommendedName>
        <fullName evidence="7">3-phosphoshikimate 1-carboxyvinyltransferase</fullName>
        <ecNumber evidence="7">2.5.1.19</ecNumber>
    </recommendedName>
    <alternativeName>
        <fullName evidence="7">5-enolpyruvylshikimate-3-phosphate synthase</fullName>
        <shortName evidence="7">EPSP synthase</shortName>
        <shortName evidence="7">EPSPS</shortName>
    </alternativeName>
</protein>
<evidence type="ECO:0000256" key="6">
    <source>
        <dbReference type="ARBA" id="ARBA00044633"/>
    </source>
</evidence>
<reference evidence="9 10" key="1">
    <citation type="submission" date="2020-01" db="EMBL/GenBank/DDBJ databases">
        <title>Paenibacillus soybeanensis sp. nov. isolated from the nodules of soybean (Glycine max(L.) Merr).</title>
        <authorList>
            <person name="Wang H."/>
        </authorList>
    </citation>
    <scope>NUCLEOTIDE SEQUENCE [LARGE SCALE GENOMIC DNA]</scope>
    <source>
        <strain evidence="9 10">T1</strain>
    </source>
</reference>
<feature type="binding site" evidence="7">
    <location>
        <position position="28"/>
    </location>
    <ligand>
        <name>3-phosphoshikimate</name>
        <dbReference type="ChEBI" id="CHEBI:145989"/>
    </ligand>
</feature>
<dbReference type="EC" id="2.5.1.19" evidence="7"/>
<evidence type="ECO:0000256" key="7">
    <source>
        <dbReference type="HAMAP-Rule" id="MF_00210"/>
    </source>
</evidence>
<dbReference type="NCBIfam" id="TIGR01356">
    <property type="entry name" value="aroA"/>
    <property type="match status" value="1"/>
</dbReference>
<accession>A0ABW9XX27</accession>
<keyword evidence="4 7" id="KW-0808">Transferase</keyword>
<comment type="caution">
    <text evidence="7">Lacks conserved residue(s) required for the propagation of feature annotation.</text>
</comment>
<evidence type="ECO:0000256" key="3">
    <source>
        <dbReference type="ARBA" id="ARBA00022605"/>
    </source>
</evidence>
<dbReference type="Pfam" id="PF00275">
    <property type="entry name" value="EPSP_synthase"/>
    <property type="match status" value="1"/>
</dbReference>
<comment type="caution">
    <text evidence="9">The sequence shown here is derived from an EMBL/GenBank/DDBJ whole genome shotgun (WGS) entry which is preliminary data.</text>
</comment>
<feature type="binding site" evidence="7">
    <location>
        <position position="92"/>
    </location>
    <ligand>
        <name>phosphoenolpyruvate</name>
        <dbReference type="ChEBI" id="CHEBI:58702"/>
    </ligand>
</feature>
<comment type="subunit">
    <text evidence="7">Monomer.</text>
</comment>
<dbReference type="CDD" id="cd01556">
    <property type="entry name" value="EPSP_synthase"/>
    <property type="match status" value="1"/>
</dbReference>
<gene>
    <name evidence="7 9" type="primary">aroA</name>
    <name evidence="9" type="ORF">GT019_25695</name>
</gene>
<sequence>MTKSMVFPHRGMVSGVVRVPPSKYHLHRALIFGSLADGETLIHGKSNALHIKDTLHSLQDFGISVKQTDDGYAVRGGPYKPRNGKIRVGSSGSTLQFMLGLGSLAQGKPPTYDGHKALRERPIGPLLEALGSFGIQWQANQYKMPVTIQPGRPRGGLVQIPGTLSQWISGLLIVAPFAAKDTTIEALPPHNELTYVGLTIQMMRQFGIEIEEDPSGTKWRVPAGQAYRPTEITIEPDLSSSAFLLALSAMYKSDIVLQGITGAGTHPENKVLEIMEDFGIPMAYDSAKQGLRIRHSGARPTSGLDIDMRHIPDLIPVLSVLAALSRGRTVLRNIGPGRMKESNRVRAMLQLNKMNAAIAEDGDDLVIEGVERLQGAKISTYNDHRVQMAFTLAGLRAAEGVSELTYPNAYRISYPEFFGHLEALGVYVREPALIR</sequence>
<dbReference type="GO" id="GO:0003866">
    <property type="term" value="F:3-phosphoshikimate 1-carboxyvinyltransferase activity"/>
    <property type="evidence" value="ECO:0007669"/>
    <property type="project" value="UniProtKB-EC"/>
</dbReference>
<dbReference type="RefSeq" id="WP_161746300.1">
    <property type="nucleotide sequence ID" value="NZ_JAAAMV010000026.1"/>
</dbReference>
<evidence type="ECO:0000313" key="9">
    <source>
        <dbReference type="EMBL" id="NBD27278.1"/>
    </source>
</evidence>
<keyword evidence="3 7" id="KW-0028">Amino-acid biosynthesis</keyword>
<comment type="subcellular location">
    <subcellularLocation>
        <location evidence="7">Cytoplasm</location>
    </subcellularLocation>
</comment>
<evidence type="ECO:0000313" key="10">
    <source>
        <dbReference type="Proteomes" id="UP000665561"/>
    </source>
</evidence>
<feature type="binding site" evidence="7">
    <location>
        <position position="121"/>
    </location>
    <ligand>
        <name>phosphoenolpyruvate</name>
        <dbReference type="ChEBI" id="CHEBI:58702"/>
    </ligand>
</feature>
<evidence type="ECO:0000256" key="2">
    <source>
        <dbReference type="ARBA" id="ARBA00009948"/>
    </source>
</evidence>
<dbReference type="PANTHER" id="PTHR21090:SF5">
    <property type="entry name" value="PENTAFUNCTIONAL AROM POLYPEPTIDE"/>
    <property type="match status" value="1"/>
</dbReference>
<keyword evidence="5 7" id="KW-0057">Aromatic amino acid biosynthesis</keyword>
<feature type="binding site" evidence="7">
    <location>
        <position position="165"/>
    </location>
    <ligand>
        <name>3-phosphoshikimate</name>
        <dbReference type="ChEBI" id="CHEBI:145989"/>
    </ligand>
</feature>
<feature type="binding site" evidence="7">
    <location>
        <position position="166"/>
    </location>
    <ligand>
        <name>3-phosphoshikimate</name>
        <dbReference type="ChEBI" id="CHEBI:145989"/>
    </ligand>
</feature>